<accession>C9KP20</accession>
<evidence type="ECO:0000313" key="1">
    <source>
        <dbReference type="EMBL" id="EEX68391.1"/>
    </source>
</evidence>
<dbReference type="EMBL" id="ABWK02000019">
    <property type="protein sequence ID" value="EEX68391.1"/>
    <property type="molecule type" value="Genomic_DNA"/>
</dbReference>
<gene>
    <name evidence="1" type="ORF">MITSMUL_04975</name>
</gene>
<dbReference type="HOGENOM" id="CLU_2862873_0_0_9"/>
<reference evidence="1" key="1">
    <citation type="submission" date="2009-09" db="EMBL/GenBank/DDBJ databases">
        <authorList>
            <person name="Weinstock G."/>
            <person name="Sodergren E."/>
            <person name="Clifton S."/>
            <person name="Fulton L."/>
            <person name="Fulton B."/>
            <person name="Courtney L."/>
            <person name="Fronick C."/>
            <person name="Harrison M."/>
            <person name="Strong C."/>
            <person name="Farmer C."/>
            <person name="Delahaunty K."/>
            <person name="Markovic C."/>
            <person name="Hall O."/>
            <person name="Minx P."/>
            <person name="Tomlinson C."/>
            <person name="Mitreva M."/>
            <person name="Nelson J."/>
            <person name="Hou S."/>
            <person name="Wollam A."/>
            <person name="Pepin K.H."/>
            <person name="Johnson M."/>
            <person name="Bhonagiri V."/>
            <person name="Nash W.E."/>
            <person name="Warren W."/>
            <person name="Chinwalla A."/>
            <person name="Mardis E.R."/>
            <person name="Wilson R.K."/>
        </authorList>
    </citation>
    <scope>NUCLEOTIDE SEQUENCE [LARGE SCALE GENOMIC DNA]</scope>
    <source>
        <strain evidence="1">DSM 20544</strain>
    </source>
</reference>
<dbReference type="Proteomes" id="UP000003671">
    <property type="component" value="Unassembled WGS sequence"/>
</dbReference>
<dbReference type="STRING" id="500635.MITSMUL_04975"/>
<protein>
    <submittedName>
        <fullName evidence="1">Uncharacterized protein</fullName>
    </submittedName>
</protein>
<sequence>MISPAFLLCHNSQEKCSCRACWQLFRISLYYQRRDLVQHPLVKNVLSHTWKDFARKKRIHPIKE</sequence>
<name>C9KP20_9FIRM</name>
<keyword evidence="2" id="KW-1185">Reference proteome</keyword>
<comment type="caution">
    <text evidence="1">The sequence shown here is derived from an EMBL/GenBank/DDBJ whole genome shotgun (WGS) entry which is preliminary data.</text>
</comment>
<organism evidence="1 2">
    <name type="scientific">Mitsuokella multacida DSM 20544</name>
    <dbReference type="NCBI Taxonomy" id="500635"/>
    <lineage>
        <taxon>Bacteria</taxon>
        <taxon>Bacillati</taxon>
        <taxon>Bacillota</taxon>
        <taxon>Negativicutes</taxon>
        <taxon>Selenomonadales</taxon>
        <taxon>Selenomonadaceae</taxon>
        <taxon>Mitsuokella</taxon>
    </lineage>
</organism>
<evidence type="ECO:0000313" key="2">
    <source>
        <dbReference type="Proteomes" id="UP000003671"/>
    </source>
</evidence>
<dbReference type="AlphaFoldDB" id="C9KP20"/>
<proteinExistence type="predicted"/>